<keyword evidence="5 6" id="KW-0472">Membrane</keyword>
<dbReference type="GO" id="GO:0015658">
    <property type="term" value="F:branched-chain amino acid transmembrane transporter activity"/>
    <property type="evidence" value="ECO:0007669"/>
    <property type="project" value="InterPro"/>
</dbReference>
<keyword evidence="7" id="KW-0614">Plasmid</keyword>
<organism evidence="7 8">
    <name type="scientific">Natronosalvus rutilus</name>
    <dbReference type="NCBI Taxonomy" id="2953753"/>
    <lineage>
        <taxon>Archaea</taxon>
        <taxon>Methanobacteriati</taxon>
        <taxon>Methanobacteriota</taxon>
        <taxon>Stenosarchaea group</taxon>
        <taxon>Halobacteria</taxon>
        <taxon>Halobacteriales</taxon>
        <taxon>Natrialbaceae</taxon>
        <taxon>Natronosalvus</taxon>
    </lineage>
</organism>
<dbReference type="AlphaFoldDB" id="A0A9E7SY29"/>
<feature type="transmembrane region" description="Helical" evidence="6">
    <location>
        <begin position="51"/>
        <end position="68"/>
    </location>
</feature>
<evidence type="ECO:0000256" key="5">
    <source>
        <dbReference type="ARBA" id="ARBA00023136"/>
    </source>
</evidence>
<feature type="transmembrane region" description="Helical" evidence="6">
    <location>
        <begin position="173"/>
        <end position="191"/>
    </location>
</feature>
<evidence type="ECO:0000256" key="2">
    <source>
        <dbReference type="ARBA" id="ARBA00022475"/>
    </source>
</evidence>
<dbReference type="PANTHER" id="PTHR30482:SF10">
    <property type="entry name" value="HIGH-AFFINITY BRANCHED-CHAIN AMINO ACID TRANSPORT PROTEIN BRAE"/>
    <property type="match status" value="1"/>
</dbReference>
<feature type="transmembrane region" description="Helical" evidence="6">
    <location>
        <begin position="102"/>
        <end position="124"/>
    </location>
</feature>
<dbReference type="RefSeq" id="WP_254160922.1">
    <property type="nucleotide sequence ID" value="NZ_CP100356.1"/>
</dbReference>
<dbReference type="InterPro" id="IPR001851">
    <property type="entry name" value="ABC_transp_permease"/>
</dbReference>
<accession>A0A9E7SY29</accession>
<keyword evidence="3 6" id="KW-0812">Transmembrane</keyword>
<dbReference type="Proteomes" id="UP001056855">
    <property type="component" value="Plasmid unnamed1"/>
</dbReference>
<evidence type="ECO:0000256" key="3">
    <source>
        <dbReference type="ARBA" id="ARBA00022692"/>
    </source>
</evidence>
<keyword evidence="4 6" id="KW-1133">Transmembrane helix</keyword>
<dbReference type="KEGG" id="sawl:NGM29_19905"/>
<feature type="transmembrane region" description="Helical" evidence="6">
    <location>
        <begin position="296"/>
        <end position="315"/>
    </location>
</feature>
<evidence type="ECO:0000256" key="1">
    <source>
        <dbReference type="ARBA" id="ARBA00004651"/>
    </source>
</evidence>
<protein>
    <submittedName>
        <fullName evidence="7">Branched-chain amino acid ABC transporter permease</fullName>
    </submittedName>
</protein>
<name>A0A9E7SY29_9EURY</name>
<dbReference type="EMBL" id="CP100356">
    <property type="protein sequence ID" value="UTF55661.1"/>
    <property type="molecule type" value="Genomic_DNA"/>
</dbReference>
<dbReference type="GO" id="GO:0005886">
    <property type="term" value="C:plasma membrane"/>
    <property type="evidence" value="ECO:0007669"/>
    <property type="project" value="UniProtKB-SubCell"/>
</dbReference>
<evidence type="ECO:0000313" key="7">
    <source>
        <dbReference type="EMBL" id="UTF55661.1"/>
    </source>
</evidence>
<evidence type="ECO:0000256" key="4">
    <source>
        <dbReference type="ARBA" id="ARBA00022989"/>
    </source>
</evidence>
<keyword evidence="2" id="KW-1003">Cell membrane</keyword>
<feature type="transmembrane region" description="Helical" evidence="6">
    <location>
        <begin position="23"/>
        <end position="44"/>
    </location>
</feature>
<dbReference type="InterPro" id="IPR043428">
    <property type="entry name" value="LivM-like"/>
</dbReference>
<evidence type="ECO:0000256" key="6">
    <source>
        <dbReference type="SAM" id="Phobius"/>
    </source>
</evidence>
<evidence type="ECO:0000313" key="8">
    <source>
        <dbReference type="Proteomes" id="UP001056855"/>
    </source>
</evidence>
<comment type="subcellular location">
    <subcellularLocation>
        <location evidence="1">Cell membrane</location>
        <topology evidence="1">Multi-pass membrane protein</topology>
    </subcellularLocation>
</comment>
<sequence>MSTVDDIKLALRRSRKQAEEDLFTPRGILLFLGVVATLLVPLFAGPYLQGVVLQMYIFFLAVASWNFIAGYFGMFSFTHAALFGIGGYATAVSALELGVNPIVAIVIGGVAGGLFSLPITIPALRLGGSYLAMVTLAYAEIIHLAAISFRDITGGPTGLTGFTAMFGGSRFQFFYFTVAVVGLFLAVQYVLTVSRFGLIARAIRESEDAAQMLGNNTYRHKLAGFFVGSALAGVAGGLQVYNVLIISPQMLQINQMIRFMAMTVIGGIGIFSGPIVGVVAVLGLSELLRGFTSIRLLIWGFLLLIIILFAPNGIMGSSVQSDLLKEQANTVRNALRGDSK</sequence>
<gene>
    <name evidence="7" type="ORF">NGM29_19905</name>
</gene>
<reference evidence="7" key="1">
    <citation type="submission" date="2022-06" db="EMBL/GenBank/DDBJ databases">
        <title>Diverse halophilic archaea isolated from saline environments.</title>
        <authorList>
            <person name="Cui H.-L."/>
        </authorList>
    </citation>
    <scope>NUCLEOTIDE SEQUENCE</scope>
    <source>
        <strain evidence="7">WLHS1</strain>
        <plasmid evidence="7">unnamed1</plasmid>
    </source>
</reference>
<proteinExistence type="predicted"/>
<dbReference type="GeneID" id="73292361"/>
<dbReference type="PANTHER" id="PTHR30482">
    <property type="entry name" value="HIGH-AFFINITY BRANCHED-CHAIN AMINO ACID TRANSPORT SYSTEM PERMEASE"/>
    <property type="match status" value="1"/>
</dbReference>
<feature type="transmembrane region" description="Helical" evidence="6">
    <location>
        <begin position="222"/>
        <end position="247"/>
    </location>
</feature>
<feature type="transmembrane region" description="Helical" evidence="6">
    <location>
        <begin position="130"/>
        <end position="152"/>
    </location>
</feature>
<geneLocation type="plasmid" evidence="7 8">
    <name>unnamed1</name>
</geneLocation>
<dbReference type="Pfam" id="PF02653">
    <property type="entry name" value="BPD_transp_2"/>
    <property type="match status" value="1"/>
</dbReference>
<dbReference type="CDD" id="cd06581">
    <property type="entry name" value="TM_PBP1_LivM_like"/>
    <property type="match status" value="1"/>
</dbReference>
<keyword evidence="8" id="KW-1185">Reference proteome</keyword>
<feature type="transmembrane region" description="Helical" evidence="6">
    <location>
        <begin position="259"/>
        <end position="284"/>
    </location>
</feature>